<dbReference type="Proteomes" id="UP001600943">
    <property type="component" value="Unassembled WGS sequence"/>
</dbReference>
<evidence type="ECO:0000313" key="2">
    <source>
        <dbReference type="Proteomes" id="UP001600943"/>
    </source>
</evidence>
<evidence type="ECO:0000313" key="1">
    <source>
        <dbReference type="EMBL" id="GAA6410625.1"/>
    </source>
</evidence>
<proteinExistence type="predicted"/>
<reference evidence="1 2" key="1">
    <citation type="submission" date="2024-04" db="EMBL/GenBank/DDBJ databases">
        <title>Defined microbial consortia suppress multidrug-resistant proinflammatory Enterobacteriaceae via ecological control.</title>
        <authorList>
            <person name="Furuichi M."/>
            <person name="Kawaguchi T."/>
            <person name="Pust M."/>
            <person name="Yasuma K."/>
            <person name="Plichta D."/>
            <person name="Hasegawa N."/>
            <person name="Ohya T."/>
            <person name="Bhattarai S."/>
            <person name="Sasajima S."/>
            <person name="Aoto Y."/>
            <person name="Tuganbaev T."/>
            <person name="Yaginuma M."/>
            <person name="Ueda M."/>
            <person name="Okahashi N."/>
            <person name="Amafuji K."/>
            <person name="Kiridooshi Y."/>
            <person name="Sugita K."/>
            <person name="Strazar M."/>
            <person name="Skelly A."/>
            <person name="Suda W."/>
            <person name="Hattori M."/>
            <person name="Nakamoto N."/>
            <person name="Caballero S."/>
            <person name="Norman J."/>
            <person name="Olle B."/>
            <person name="Tanoue T."/>
            <person name="Arita M."/>
            <person name="Bucci V."/>
            <person name="Atarashi K."/>
            <person name="Xavier R."/>
            <person name="Honda K."/>
        </authorList>
    </citation>
    <scope>NUCLEOTIDE SEQUENCE [LARGE SCALE GENOMIC DNA]</scope>
    <source>
        <strain evidence="2">k04-0078-D8-1</strain>
    </source>
</reference>
<protein>
    <submittedName>
        <fullName evidence="1">Uncharacterized protein</fullName>
    </submittedName>
</protein>
<keyword evidence="2" id="KW-1185">Reference proteome</keyword>
<comment type="caution">
    <text evidence="1">The sequence shown here is derived from an EMBL/GenBank/DDBJ whole genome shotgun (WGS) entry which is preliminary data.</text>
</comment>
<organism evidence="1 2">
    <name type="scientific">Blautia hominis</name>
    <dbReference type="NCBI Taxonomy" id="2025493"/>
    <lineage>
        <taxon>Bacteria</taxon>
        <taxon>Bacillati</taxon>
        <taxon>Bacillota</taxon>
        <taxon>Clostridia</taxon>
        <taxon>Lachnospirales</taxon>
        <taxon>Lachnospiraceae</taxon>
        <taxon>Blautia</taxon>
    </lineage>
</organism>
<sequence length="71" mass="8362">MTEFEQLAEEMEPIFRQIQAVKDRHGITSLTIECLPLVDQFWGSHGGKGDFVATRRYHHQRDMITKFKKVK</sequence>
<gene>
    <name evidence="1" type="ORF">K040078D81_47420</name>
</gene>
<dbReference type="EMBL" id="BAABYW010000001">
    <property type="protein sequence ID" value="GAA6410625.1"/>
    <property type="molecule type" value="Genomic_DNA"/>
</dbReference>
<dbReference type="RefSeq" id="WP_244807230.1">
    <property type="nucleotide sequence ID" value="NZ_BAABYW010000001.1"/>
</dbReference>
<accession>A0ABQ0BGN2</accession>
<name>A0ABQ0BGN2_9FIRM</name>